<comment type="caution">
    <text evidence="8">The sequence shown here is derived from an EMBL/GenBank/DDBJ whole genome shotgun (WGS) entry which is preliminary data.</text>
</comment>
<name>A0A9Q3CEH9_9BASI</name>
<dbReference type="GO" id="GO:0005634">
    <property type="term" value="C:nucleus"/>
    <property type="evidence" value="ECO:0007669"/>
    <property type="project" value="UniProtKB-SubCell"/>
</dbReference>
<dbReference type="EMBL" id="AVOT02007383">
    <property type="protein sequence ID" value="MBW0483779.1"/>
    <property type="molecule type" value="Genomic_DNA"/>
</dbReference>
<dbReference type="Proteomes" id="UP000765509">
    <property type="component" value="Unassembled WGS sequence"/>
</dbReference>
<organism evidence="8 9">
    <name type="scientific">Austropuccinia psidii MF-1</name>
    <dbReference type="NCBI Taxonomy" id="1389203"/>
    <lineage>
        <taxon>Eukaryota</taxon>
        <taxon>Fungi</taxon>
        <taxon>Dikarya</taxon>
        <taxon>Basidiomycota</taxon>
        <taxon>Pucciniomycotina</taxon>
        <taxon>Pucciniomycetes</taxon>
        <taxon>Pucciniales</taxon>
        <taxon>Sphaerophragmiaceae</taxon>
        <taxon>Austropuccinia</taxon>
    </lineage>
</organism>
<dbReference type="PROSITE" id="PS00678">
    <property type="entry name" value="WD_REPEATS_1"/>
    <property type="match status" value="1"/>
</dbReference>
<feature type="domain" description="Histone-binding protein RBBP4-like N-terminal" evidence="7">
    <location>
        <begin position="59"/>
        <end position="129"/>
    </location>
</feature>
<sequence length="624" mass="69889">MQLVFGSLPLEILHISSANQSTVATRYLEKNSRRLSTFFDMEGEIEEQETQALAKIANEEYKIWKKNSPFLYDLVLTHALDWPTLTTQWFPDEEVSPDKAHTTQRLLIGTHTSDNEPNYLQIVNVRLPNPEAEELELDKFDEQSGEIGSYSDTQPRFKVIQSIPHTGEVNRARYMPQNPDLIATKTVAGDVYVFDRTKHPSDPPKDNFCKPDIILKGHTKEGFGLDWSTLKSGEVLSASEDKTVCHWNINAFAKADPALQPYRVYKGHSSVVSDVSWHFSQESLFASVGDDKKLLIWDTRSPDSTAASQVVTEAHNGEINTVAFSPQSDFLLVTGGADQNIHLWDNRNLSNKLHCLQSHQDELISLAWSPFHPTILCSASSDRRINIWDLSRIGEEQTPDDAEDGPPELLFIHGGHTARPTDASWSSTKPWQLVSAAEDNVIQIWSPNSTITKGPNGISIPGFATMVLSYPGGSASWNANKLDIAQIDKWAVCCKALFLYEKTAAQHFHQLRVNKNESLSCLPALEHELGGYCKRSNEILRRSRPSIDGYCIATVVVVEDSREMCRKDLQLQDSCKNTIILMLGSDTSVLFRSNDTFLTASSLPGCCDVFVGGLLLWGFYTRWL</sequence>
<evidence type="ECO:0000256" key="1">
    <source>
        <dbReference type="ARBA" id="ARBA00004123"/>
    </source>
</evidence>
<feature type="repeat" description="WD" evidence="6">
    <location>
        <begin position="265"/>
        <end position="307"/>
    </location>
</feature>
<dbReference type="Gene3D" id="2.130.10.10">
    <property type="entry name" value="YVTN repeat-like/Quinoprotein amine dehydrogenase"/>
    <property type="match status" value="1"/>
</dbReference>
<keyword evidence="2 6" id="KW-0853">WD repeat</keyword>
<evidence type="ECO:0000256" key="3">
    <source>
        <dbReference type="ARBA" id="ARBA00022737"/>
    </source>
</evidence>
<evidence type="ECO:0000256" key="4">
    <source>
        <dbReference type="ARBA" id="ARBA00022853"/>
    </source>
</evidence>
<dbReference type="InterPro" id="IPR015943">
    <property type="entry name" value="WD40/YVTN_repeat-like_dom_sf"/>
</dbReference>
<comment type="subcellular location">
    <subcellularLocation>
        <location evidence="1">Nucleus</location>
    </subcellularLocation>
</comment>
<protein>
    <recommendedName>
        <fullName evidence="7">Histone-binding protein RBBP4-like N-terminal domain-containing protein</fullName>
    </recommendedName>
</protein>
<dbReference type="Pfam" id="PF12265">
    <property type="entry name" value="CAF1C_H4-bd"/>
    <property type="match status" value="1"/>
</dbReference>
<feature type="repeat" description="WD" evidence="6">
    <location>
        <begin position="356"/>
        <end position="398"/>
    </location>
</feature>
<dbReference type="SMART" id="SM00320">
    <property type="entry name" value="WD40"/>
    <property type="match status" value="6"/>
</dbReference>
<dbReference type="InterPro" id="IPR036322">
    <property type="entry name" value="WD40_repeat_dom_sf"/>
</dbReference>
<accession>A0A9Q3CEH9</accession>
<evidence type="ECO:0000256" key="5">
    <source>
        <dbReference type="ARBA" id="ARBA00023242"/>
    </source>
</evidence>
<dbReference type="PRINTS" id="PR00320">
    <property type="entry name" value="GPROTEINBRPT"/>
</dbReference>
<dbReference type="PROSITE" id="PS50082">
    <property type="entry name" value="WD_REPEATS_2"/>
    <property type="match status" value="3"/>
</dbReference>
<keyword evidence="4" id="KW-0156">Chromatin regulator</keyword>
<dbReference type="AlphaFoldDB" id="A0A9Q3CEH9"/>
<feature type="repeat" description="WD" evidence="6">
    <location>
        <begin position="312"/>
        <end position="345"/>
    </location>
</feature>
<keyword evidence="3" id="KW-0677">Repeat</keyword>
<dbReference type="InterPro" id="IPR001680">
    <property type="entry name" value="WD40_rpt"/>
</dbReference>
<gene>
    <name evidence="8" type="ORF">O181_023494</name>
</gene>
<evidence type="ECO:0000313" key="9">
    <source>
        <dbReference type="Proteomes" id="UP000765509"/>
    </source>
</evidence>
<proteinExistence type="predicted"/>
<evidence type="ECO:0000256" key="2">
    <source>
        <dbReference type="ARBA" id="ARBA00022574"/>
    </source>
</evidence>
<evidence type="ECO:0000313" key="8">
    <source>
        <dbReference type="EMBL" id="MBW0483779.1"/>
    </source>
</evidence>
<dbReference type="Pfam" id="PF00400">
    <property type="entry name" value="WD40"/>
    <property type="match status" value="4"/>
</dbReference>
<dbReference type="PROSITE" id="PS50294">
    <property type="entry name" value="WD_REPEATS_REGION"/>
    <property type="match status" value="3"/>
</dbReference>
<dbReference type="OrthoDB" id="427795at2759"/>
<evidence type="ECO:0000256" key="6">
    <source>
        <dbReference type="PROSITE-ProRule" id="PRU00221"/>
    </source>
</evidence>
<dbReference type="GO" id="GO:0006325">
    <property type="term" value="P:chromatin organization"/>
    <property type="evidence" value="ECO:0007669"/>
    <property type="project" value="UniProtKB-KW"/>
</dbReference>
<dbReference type="InterPro" id="IPR050459">
    <property type="entry name" value="WD_repeat_RBAP46/RBAP48/MSI1"/>
</dbReference>
<keyword evidence="9" id="KW-1185">Reference proteome</keyword>
<dbReference type="InterPro" id="IPR022052">
    <property type="entry name" value="Histone-bd_RBBP4-like_N"/>
</dbReference>
<dbReference type="SUPFAM" id="SSF50978">
    <property type="entry name" value="WD40 repeat-like"/>
    <property type="match status" value="1"/>
</dbReference>
<dbReference type="InterPro" id="IPR019775">
    <property type="entry name" value="WD40_repeat_CS"/>
</dbReference>
<keyword evidence="5" id="KW-0539">Nucleus</keyword>
<dbReference type="InterPro" id="IPR020472">
    <property type="entry name" value="WD40_PAC1"/>
</dbReference>
<evidence type="ECO:0000259" key="7">
    <source>
        <dbReference type="Pfam" id="PF12265"/>
    </source>
</evidence>
<dbReference type="PANTHER" id="PTHR22850">
    <property type="entry name" value="WD40 REPEAT FAMILY"/>
    <property type="match status" value="1"/>
</dbReference>
<reference evidence="8" key="1">
    <citation type="submission" date="2021-03" db="EMBL/GenBank/DDBJ databases">
        <title>Draft genome sequence of rust myrtle Austropuccinia psidii MF-1, a brazilian biotype.</title>
        <authorList>
            <person name="Quecine M.C."/>
            <person name="Pachon D.M.R."/>
            <person name="Bonatelli M.L."/>
            <person name="Correr F.H."/>
            <person name="Franceschini L.M."/>
            <person name="Leite T.F."/>
            <person name="Margarido G.R.A."/>
            <person name="Almeida C.A."/>
            <person name="Ferrarezi J.A."/>
            <person name="Labate C.A."/>
        </authorList>
    </citation>
    <scope>NUCLEOTIDE SEQUENCE</scope>
    <source>
        <strain evidence="8">MF-1</strain>
    </source>
</reference>